<reference evidence="8 9" key="1">
    <citation type="submission" date="2018-08" db="EMBL/GenBank/DDBJ databases">
        <title>A genome reference for cultivated species of the human gut microbiota.</title>
        <authorList>
            <person name="Zou Y."/>
            <person name="Xue W."/>
            <person name="Luo G."/>
        </authorList>
    </citation>
    <scope>NUCLEOTIDE SEQUENCE [LARGE SCALE GENOMIC DNA]</scope>
    <source>
        <strain evidence="8 9">AF36-16BH</strain>
    </source>
</reference>
<dbReference type="SUPFAM" id="SSF48452">
    <property type="entry name" value="TPR-like"/>
    <property type="match status" value="1"/>
</dbReference>
<proteinExistence type="inferred from homology"/>
<dbReference type="AlphaFoldDB" id="A0A415N6W0"/>
<evidence type="ECO:0000313" key="8">
    <source>
        <dbReference type="EMBL" id="RHL91288.1"/>
    </source>
</evidence>
<feature type="domain" description="SusD-like N-terminal" evidence="7">
    <location>
        <begin position="116"/>
        <end position="237"/>
    </location>
</feature>
<name>A0A415N6W0_9BACE</name>
<dbReference type="InterPro" id="IPR011990">
    <property type="entry name" value="TPR-like_helical_dom_sf"/>
</dbReference>
<evidence type="ECO:0000256" key="3">
    <source>
        <dbReference type="ARBA" id="ARBA00022729"/>
    </source>
</evidence>
<evidence type="ECO:0000313" key="9">
    <source>
        <dbReference type="Proteomes" id="UP000285013"/>
    </source>
</evidence>
<dbReference type="Proteomes" id="UP000285013">
    <property type="component" value="Unassembled WGS sequence"/>
</dbReference>
<dbReference type="GO" id="GO:0009279">
    <property type="term" value="C:cell outer membrane"/>
    <property type="evidence" value="ECO:0007669"/>
    <property type="project" value="UniProtKB-SubCell"/>
</dbReference>
<accession>A0A415N6W0</accession>
<dbReference type="InterPro" id="IPR033985">
    <property type="entry name" value="SusD-like_N"/>
</dbReference>
<evidence type="ECO:0000259" key="6">
    <source>
        <dbReference type="Pfam" id="PF07980"/>
    </source>
</evidence>
<organism evidence="8 9">
    <name type="scientific">Bacteroides intestinalis</name>
    <dbReference type="NCBI Taxonomy" id="329854"/>
    <lineage>
        <taxon>Bacteria</taxon>
        <taxon>Pseudomonadati</taxon>
        <taxon>Bacteroidota</taxon>
        <taxon>Bacteroidia</taxon>
        <taxon>Bacteroidales</taxon>
        <taxon>Bacteroidaceae</taxon>
        <taxon>Bacteroides</taxon>
    </lineage>
</organism>
<evidence type="ECO:0000256" key="1">
    <source>
        <dbReference type="ARBA" id="ARBA00004442"/>
    </source>
</evidence>
<keyword evidence="4" id="KW-0472">Membrane</keyword>
<evidence type="ECO:0000256" key="2">
    <source>
        <dbReference type="ARBA" id="ARBA00006275"/>
    </source>
</evidence>
<feature type="domain" description="RagB/SusD" evidence="6">
    <location>
        <begin position="365"/>
        <end position="634"/>
    </location>
</feature>
<comment type="caution">
    <text evidence="8">The sequence shown here is derived from an EMBL/GenBank/DDBJ whole genome shotgun (WGS) entry which is preliminary data.</text>
</comment>
<keyword evidence="3" id="KW-0732">Signal</keyword>
<sequence length="655" mass="75622">MKRFYNIAIIGAMAVSSLFTSCSEDFLKPDPLSMYSPENTFTSESGIRAVLTNADRSLRNYITYYEHANLVTPFYTMYLHTDLAVAGKTDQRTIWADPALRLTPTNGMEGGGSEVNQLSYFWSETYEGIKAANTIITYLPRIEMDETTKNIYLGRAYFHRSFRYMHLVFMFKDVPLITKTIESPKFDYRSTSREAILKMLVENMEFAVQHVTDQKDMSEIGLVNKGACRMLLAKLYLATGAWDKAIEQTDALINDPNYELMHDNFGTFIEPFNNVAWTVKRNVIWDMHRAENKLIAANKEVIMGMPNRGLSSNSFIAFYTMRALGALWNSGNLKTDEKPEQRAVEAYARSNANYDEQYDYLRAIGRGTGYLRPTWYFQHSMWNVNGVEDNGDLRHSKEFGNWVHTEDLKVNNVKSKYFGQPLQKAWANDTIRDWYGWPHYKIYLQDHGAEAKNTSTQFNGASSSATQDGCADWYLYRLAEAYLLRAEAKFYKGDPTGAASDVNEIRKRAHCTQLYNTVTIGDIMAERARELYLEEWRYPEMSRVSYCLALSRKPDEWGNTYDVDTYDKQSGIDDNGGSYWYQRIVHYNDFYNKNSNLVLNGHYYTIDKHNLYLPIPQSAIDANRNGQLRQNYGYTGYDESIPMWTTWEEAAASEE</sequence>
<protein>
    <submittedName>
        <fullName evidence="8">RagB/SusD family nutrient uptake outer membrane protein</fullName>
    </submittedName>
</protein>
<dbReference type="RefSeq" id="WP_118423283.1">
    <property type="nucleotide sequence ID" value="NZ_QRPE01000018.1"/>
</dbReference>
<comment type="similarity">
    <text evidence="2">Belongs to the SusD family.</text>
</comment>
<dbReference type="Pfam" id="PF14322">
    <property type="entry name" value="SusD-like_3"/>
    <property type="match status" value="1"/>
</dbReference>
<keyword evidence="5" id="KW-0998">Cell outer membrane</keyword>
<evidence type="ECO:0000259" key="7">
    <source>
        <dbReference type="Pfam" id="PF14322"/>
    </source>
</evidence>
<dbReference type="InterPro" id="IPR012944">
    <property type="entry name" value="SusD_RagB_dom"/>
</dbReference>
<comment type="subcellular location">
    <subcellularLocation>
        <location evidence="1">Cell outer membrane</location>
    </subcellularLocation>
</comment>
<evidence type="ECO:0000256" key="4">
    <source>
        <dbReference type="ARBA" id="ARBA00023136"/>
    </source>
</evidence>
<gene>
    <name evidence="8" type="ORF">DWZ95_14540</name>
</gene>
<dbReference type="EMBL" id="QRPE01000018">
    <property type="protein sequence ID" value="RHL91288.1"/>
    <property type="molecule type" value="Genomic_DNA"/>
</dbReference>
<evidence type="ECO:0000256" key="5">
    <source>
        <dbReference type="ARBA" id="ARBA00023237"/>
    </source>
</evidence>
<dbReference type="PROSITE" id="PS51257">
    <property type="entry name" value="PROKAR_LIPOPROTEIN"/>
    <property type="match status" value="1"/>
</dbReference>
<dbReference type="Gene3D" id="1.25.40.390">
    <property type="match status" value="1"/>
</dbReference>
<dbReference type="Pfam" id="PF07980">
    <property type="entry name" value="SusD_RagB"/>
    <property type="match status" value="1"/>
</dbReference>